<feature type="binding site" evidence="15">
    <location>
        <begin position="467"/>
        <end position="468"/>
    </location>
    <ligand>
        <name>S-adenosyl-L-methionine</name>
        <dbReference type="ChEBI" id="CHEBI:59789"/>
    </ligand>
</feature>
<evidence type="ECO:0000256" key="14">
    <source>
        <dbReference type="PIRNR" id="PIRNR017570"/>
    </source>
</evidence>
<evidence type="ECO:0000313" key="19">
    <source>
        <dbReference type="Proteomes" id="UP001377567"/>
    </source>
</evidence>
<dbReference type="GO" id="GO:0031509">
    <property type="term" value="P:subtelomeric heterochromatin formation"/>
    <property type="evidence" value="ECO:0007669"/>
    <property type="project" value="InterPro"/>
</dbReference>
<evidence type="ECO:0000256" key="12">
    <source>
        <dbReference type="ARBA" id="ARBA00029821"/>
    </source>
</evidence>
<evidence type="ECO:0000256" key="8">
    <source>
        <dbReference type="ARBA" id="ARBA00022853"/>
    </source>
</evidence>
<feature type="binding site" evidence="15">
    <location>
        <position position="430"/>
    </location>
    <ligand>
        <name>S-adenosyl-L-methionine</name>
        <dbReference type="ChEBI" id="CHEBI:59789"/>
    </ligand>
</feature>
<dbReference type="SUPFAM" id="SSF53335">
    <property type="entry name" value="S-adenosyl-L-methionine-dependent methyltransferases"/>
    <property type="match status" value="1"/>
</dbReference>
<gene>
    <name evidence="18" type="ORF">DAKH74_030880</name>
</gene>
<dbReference type="GO" id="GO:0032259">
    <property type="term" value="P:methylation"/>
    <property type="evidence" value="ECO:0007669"/>
    <property type="project" value="UniProtKB-KW"/>
</dbReference>
<evidence type="ECO:0000256" key="7">
    <source>
        <dbReference type="ARBA" id="ARBA00022737"/>
    </source>
</evidence>
<name>A0AAV5RZJ6_MAUHU</name>
<feature type="compositionally biased region" description="Low complexity" evidence="16">
    <location>
        <begin position="66"/>
        <end position="77"/>
    </location>
</feature>
<feature type="binding site" evidence="15">
    <location>
        <begin position="380"/>
        <end position="383"/>
    </location>
    <ligand>
        <name>S-adenosyl-L-methionine</name>
        <dbReference type="ChEBI" id="CHEBI:59789"/>
    </ligand>
</feature>
<organism evidence="18 19">
    <name type="scientific">Maudiozyma humilis</name>
    <name type="common">Sour dough yeast</name>
    <name type="synonym">Kazachstania humilis</name>
    <dbReference type="NCBI Taxonomy" id="51915"/>
    <lineage>
        <taxon>Eukaryota</taxon>
        <taxon>Fungi</taxon>
        <taxon>Dikarya</taxon>
        <taxon>Ascomycota</taxon>
        <taxon>Saccharomycotina</taxon>
        <taxon>Saccharomycetes</taxon>
        <taxon>Saccharomycetales</taxon>
        <taxon>Saccharomycetaceae</taxon>
        <taxon>Maudiozyma</taxon>
    </lineage>
</organism>
<keyword evidence="5 14" id="KW-0808">Transferase</keyword>
<keyword evidence="9 14" id="KW-0805">Transcription regulation</keyword>
<dbReference type="PANTHER" id="PTHR21451">
    <property type="entry name" value="HISTONE H3 METHYLTRANSFERASE"/>
    <property type="match status" value="1"/>
</dbReference>
<evidence type="ECO:0000313" key="18">
    <source>
        <dbReference type="EMBL" id="GMM56472.1"/>
    </source>
</evidence>
<evidence type="ECO:0000256" key="13">
    <source>
        <dbReference type="ARBA" id="ARBA00047770"/>
    </source>
</evidence>
<keyword evidence="10 14" id="KW-0804">Transcription</keyword>
<dbReference type="GO" id="GO:0140956">
    <property type="term" value="F:histone H3K79 trimethyltransferase activity"/>
    <property type="evidence" value="ECO:0007669"/>
    <property type="project" value="UniProtKB-EC"/>
</dbReference>
<dbReference type="GO" id="GO:0005634">
    <property type="term" value="C:nucleus"/>
    <property type="evidence" value="ECO:0007669"/>
    <property type="project" value="UniProtKB-SubCell"/>
</dbReference>
<dbReference type="InterPro" id="IPR029063">
    <property type="entry name" value="SAM-dependent_MTases_sf"/>
</dbReference>
<dbReference type="EMBL" id="BTGD01000008">
    <property type="protein sequence ID" value="GMM56472.1"/>
    <property type="molecule type" value="Genomic_DNA"/>
</dbReference>
<dbReference type="InterPro" id="IPR021162">
    <property type="entry name" value="Dot1"/>
</dbReference>
<evidence type="ECO:0000256" key="5">
    <source>
        <dbReference type="ARBA" id="ARBA00022679"/>
    </source>
</evidence>
<dbReference type="GO" id="GO:0006281">
    <property type="term" value="P:DNA repair"/>
    <property type="evidence" value="ECO:0007669"/>
    <property type="project" value="InterPro"/>
</dbReference>
<dbReference type="Gene3D" id="3.40.50.150">
    <property type="entry name" value="Vaccinia Virus protein VP39"/>
    <property type="match status" value="1"/>
</dbReference>
<comment type="similarity">
    <text evidence="14">Belongs to the class I-like SAM-binding methyltransferase superfamily. DOT1 family.</text>
</comment>
<dbReference type="PANTHER" id="PTHR21451:SF0">
    <property type="entry name" value="HISTONE-LYSINE N-METHYLTRANSFERASE, H3 LYSINE-79 SPECIFIC"/>
    <property type="match status" value="1"/>
</dbReference>
<dbReference type="AlphaFoldDB" id="A0AAV5RZJ6"/>
<dbReference type="Pfam" id="PF08123">
    <property type="entry name" value="DOT1"/>
    <property type="match status" value="1"/>
</dbReference>
<proteinExistence type="inferred from homology"/>
<dbReference type="Gene3D" id="1.10.260.170">
    <property type="match status" value="1"/>
</dbReference>
<dbReference type="EC" id="2.1.1.360" evidence="2 14"/>
<dbReference type="FunFam" id="3.40.50.150:FF:000033">
    <property type="entry name" value="Histone-lysine N-methyltransferase, H3 lysine-79 specific"/>
    <property type="match status" value="1"/>
</dbReference>
<keyword evidence="11 14" id="KW-0539">Nucleus</keyword>
<evidence type="ECO:0000256" key="16">
    <source>
        <dbReference type="SAM" id="MobiDB-lite"/>
    </source>
</evidence>
<dbReference type="PROSITE" id="PS51569">
    <property type="entry name" value="DOT1"/>
    <property type="match status" value="1"/>
</dbReference>
<keyword evidence="6 14" id="KW-0949">S-adenosyl-L-methionine</keyword>
<evidence type="ECO:0000256" key="3">
    <source>
        <dbReference type="ARBA" id="ARBA00020987"/>
    </source>
</evidence>
<evidence type="ECO:0000256" key="15">
    <source>
        <dbReference type="PIRSR" id="PIRSR017570-1"/>
    </source>
</evidence>
<keyword evidence="19" id="KW-1185">Reference proteome</keyword>
<feature type="binding site" evidence="15">
    <location>
        <begin position="403"/>
        <end position="412"/>
    </location>
    <ligand>
        <name>S-adenosyl-L-methionine</name>
        <dbReference type="ChEBI" id="CHEBI:59789"/>
    </ligand>
</feature>
<evidence type="ECO:0000256" key="2">
    <source>
        <dbReference type="ARBA" id="ARBA00012190"/>
    </source>
</evidence>
<protein>
    <recommendedName>
        <fullName evidence="3 14">Histone-lysine N-methyltransferase, H3 lysine-79 specific</fullName>
        <ecNumber evidence="2 14">2.1.1.360</ecNumber>
    </recommendedName>
    <alternativeName>
        <fullName evidence="12 14">Histone H3-K79 methyltransferase</fullName>
    </alternativeName>
</protein>
<accession>A0AAV5RZJ6</accession>
<dbReference type="GO" id="GO:0042393">
    <property type="term" value="F:histone binding"/>
    <property type="evidence" value="ECO:0007669"/>
    <property type="project" value="InterPro"/>
</dbReference>
<comment type="catalytic activity">
    <reaction evidence="13 14">
        <text>L-lysyl(79)-[histone H3] + 3 S-adenosyl-L-methionine = N(6),N(6),N(6)-trimethyl-L-lysyl(79)-[histone H3] + 3 S-adenosyl-L-homocysteine + 3 H(+)</text>
        <dbReference type="Rhea" id="RHEA:60328"/>
        <dbReference type="Rhea" id="RHEA-COMP:15549"/>
        <dbReference type="Rhea" id="RHEA-COMP:15552"/>
        <dbReference type="ChEBI" id="CHEBI:15378"/>
        <dbReference type="ChEBI" id="CHEBI:29969"/>
        <dbReference type="ChEBI" id="CHEBI:57856"/>
        <dbReference type="ChEBI" id="CHEBI:59789"/>
        <dbReference type="ChEBI" id="CHEBI:61961"/>
        <dbReference type="EC" id="2.1.1.360"/>
    </reaction>
</comment>
<evidence type="ECO:0000256" key="1">
    <source>
        <dbReference type="ARBA" id="ARBA00004123"/>
    </source>
</evidence>
<evidence type="ECO:0000256" key="10">
    <source>
        <dbReference type="ARBA" id="ARBA00023163"/>
    </source>
</evidence>
<comment type="caution">
    <text evidence="18">The sequence shown here is derived from an EMBL/GenBank/DDBJ whole genome shotgun (WGS) entry which is preliminary data.</text>
</comment>
<dbReference type="InterPro" id="IPR030445">
    <property type="entry name" value="H3-K79_meTrfase"/>
</dbReference>
<evidence type="ECO:0000256" key="9">
    <source>
        <dbReference type="ARBA" id="ARBA00023015"/>
    </source>
</evidence>
<evidence type="ECO:0000256" key="6">
    <source>
        <dbReference type="ARBA" id="ARBA00022691"/>
    </source>
</evidence>
<evidence type="ECO:0000256" key="4">
    <source>
        <dbReference type="ARBA" id="ARBA00022603"/>
    </source>
</evidence>
<feature type="compositionally biased region" description="Low complexity" evidence="16">
    <location>
        <begin position="7"/>
        <end position="20"/>
    </location>
</feature>
<sequence length="589" mass="66214">MNRDISVESVESPSASSVFSQGQLSTDESMSPPHSRKENSANKMLEGLLDDANKYYPTYEDSMPTSYLKSSKSVVSYNESDLADSWEKSDGEEDSPVAKSNAKKSDKPVSKRKSPAKANSKTTKRPKTSVEPVEKKKATRKTPPTPGPDTGKHPKSAIEQKPPAQPSSAPQPTVKTEDASIATSFAKWDGKKVALDYSFFDVPFLRNNTSYEGTPTSSMGLHCHSKPTSSSDVRKAATERIIPTAKVRSVLFDNYQEEYKIDFEVECDVYNPMSEIGKIVEHTAMVYMPEEYASELKADIIPSLNKAFDTSNTDMFIATVNRYNEFIAKVPRTKIIDHLSTLRELPMSFVHDFLHIVYTRSIHPDASKLRRYKAFSNFVYGELLPGFLSDVYEQCGLGKDSIFMDLGSGVGNCVIQAGLEFGCRLSIGCEIMPDASTLTEVQMAELHQRCKLMGIQVPKFEFILRQSFVDNPRINELISKCDVMLINNFLFDSALNHEVEKILQHCKVGCKIISLKGLRSLAYTLDTNNLDNVLNKLHVEKHKFKENSVSWTHRSGEYYISTVRDVLDESLLSSSSRFRSQKRSFRYTR</sequence>
<dbReference type="GO" id="GO:0000077">
    <property type="term" value="P:DNA damage checkpoint signaling"/>
    <property type="evidence" value="ECO:0007669"/>
    <property type="project" value="InterPro"/>
</dbReference>
<dbReference type="GO" id="GO:0000781">
    <property type="term" value="C:chromosome, telomeric region"/>
    <property type="evidence" value="ECO:0007669"/>
    <property type="project" value="GOC"/>
</dbReference>
<reference evidence="18 19" key="1">
    <citation type="journal article" date="2023" name="Elife">
        <title>Identification of key yeast species and microbe-microbe interactions impacting larval growth of Drosophila in the wild.</title>
        <authorList>
            <person name="Mure A."/>
            <person name="Sugiura Y."/>
            <person name="Maeda R."/>
            <person name="Honda K."/>
            <person name="Sakurai N."/>
            <person name="Takahashi Y."/>
            <person name="Watada M."/>
            <person name="Katoh T."/>
            <person name="Gotoh A."/>
            <person name="Gotoh Y."/>
            <person name="Taniguchi I."/>
            <person name="Nakamura K."/>
            <person name="Hayashi T."/>
            <person name="Katayama T."/>
            <person name="Uemura T."/>
            <person name="Hattori Y."/>
        </authorList>
    </citation>
    <scope>NUCLEOTIDE SEQUENCE [LARGE SCALE GENOMIC DNA]</scope>
    <source>
        <strain evidence="18 19">KH-74</strain>
    </source>
</reference>
<feature type="region of interest" description="Disordered" evidence="16">
    <location>
        <begin position="1"/>
        <end position="177"/>
    </location>
</feature>
<dbReference type="GO" id="GO:0000786">
    <property type="term" value="C:nucleosome"/>
    <property type="evidence" value="ECO:0007669"/>
    <property type="project" value="InterPro"/>
</dbReference>
<keyword evidence="8 14" id="KW-0156">Chromatin regulator</keyword>
<comment type="function">
    <text evidence="14">Histone methyltransferase that specifically trimethylates histone H3 to form H3K79me3. This methylation is required for telomere silencing and for the pachytene checkpoint during the meiotic cell cycle by allowing the recruitment of RAD9 to double strand breaks. Nucleosomes are preferred as substrate compared to free histone.</text>
</comment>
<dbReference type="InterPro" id="IPR025789">
    <property type="entry name" value="DOT1_dom"/>
</dbReference>
<comment type="subcellular location">
    <subcellularLocation>
        <location evidence="1 14">Nucleus</location>
    </subcellularLocation>
</comment>
<feature type="domain" description="DOT1" evidence="17">
    <location>
        <begin position="263"/>
        <end position="576"/>
    </location>
</feature>
<dbReference type="Proteomes" id="UP001377567">
    <property type="component" value="Unassembled WGS sequence"/>
</dbReference>
<evidence type="ECO:0000259" key="17">
    <source>
        <dbReference type="PROSITE" id="PS51569"/>
    </source>
</evidence>
<keyword evidence="4 14" id="KW-0489">Methyltransferase</keyword>
<evidence type="ECO:0000256" key="11">
    <source>
        <dbReference type="ARBA" id="ARBA00023242"/>
    </source>
</evidence>
<keyword evidence="7" id="KW-0677">Repeat</keyword>
<dbReference type="PIRSF" id="PIRSF017570">
    <property type="entry name" value="Histone_H3-K79_MeTrfase"/>
    <property type="match status" value="1"/>
</dbReference>